<sequence>MLFVFDSRCRRFESTSWVCVRNVVCRLILG</sequence>
<dbReference type="EMBL" id="BK029947">
    <property type="protein sequence ID" value="DAD56935.1"/>
    <property type="molecule type" value="Genomic_DNA"/>
</dbReference>
<accession>A0A8D9UIX7</accession>
<reference evidence="1" key="1">
    <citation type="journal article" date="2021" name="Proc. Natl. Acad. Sci. U.S.A.">
        <title>A Catalog of Tens of Thousands of Viruses from Human Metagenomes Reveals Hidden Associations with Chronic Diseases.</title>
        <authorList>
            <person name="Tisza M.J."/>
            <person name="Buck C.B."/>
        </authorList>
    </citation>
    <scope>NUCLEOTIDE SEQUENCE</scope>
    <source>
        <strain evidence="1">CtPNe1</strain>
    </source>
</reference>
<organism evidence="1">
    <name type="scientific">Bacteriophage sp</name>
    <dbReference type="NCBI Taxonomy" id="38018"/>
    <lineage>
        <taxon>Viruses</taxon>
    </lineage>
</organism>
<proteinExistence type="predicted"/>
<protein>
    <submittedName>
        <fullName evidence="1">Capsid protein</fullName>
    </submittedName>
</protein>
<name>A0A8D9UIX7_9VIRU</name>
<evidence type="ECO:0000313" key="1">
    <source>
        <dbReference type="EMBL" id="DAD56935.1"/>
    </source>
</evidence>